<evidence type="ECO:0008006" key="14">
    <source>
        <dbReference type="Google" id="ProtNLM"/>
    </source>
</evidence>
<evidence type="ECO:0000313" key="13">
    <source>
        <dbReference type="Proteomes" id="UP000027850"/>
    </source>
</evidence>
<evidence type="ECO:0000256" key="1">
    <source>
        <dbReference type="ARBA" id="ARBA00001913"/>
    </source>
</evidence>
<dbReference type="PANTHER" id="PTHR40088">
    <property type="entry name" value="PECTATE LYASE (EUROFUNG)"/>
    <property type="match status" value="1"/>
</dbReference>
<dbReference type="InterPro" id="IPR052052">
    <property type="entry name" value="Polysaccharide_Lyase_9"/>
</dbReference>
<comment type="subcellular location">
    <subcellularLocation>
        <location evidence="2">Secreted</location>
    </subcellularLocation>
</comment>
<dbReference type="InterPro" id="IPR011459">
    <property type="entry name" value="DUF1565"/>
</dbReference>
<evidence type="ECO:0000256" key="2">
    <source>
        <dbReference type="ARBA" id="ARBA00004613"/>
    </source>
</evidence>
<feature type="chain" id="PRO_5044293752" description="Right handed beta helix domain-containing protein" evidence="9">
    <location>
        <begin position="24"/>
        <end position="481"/>
    </location>
</feature>
<evidence type="ECO:0000256" key="5">
    <source>
        <dbReference type="ARBA" id="ARBA00022729"/>
    </source>
</evidence>
<feature type="signal peptide" evidence="9">
    <location>
        <begin position="1"/>
        <end position="23"/>
    </location>
</feature>
<dbReference type="GO" id="GO:0046872">
    <property type="term" value="F:metal ion binding"/>
    <property type="evidence" value="ECO:0007669"/>
    <property type="project" value="UniProtKB-KW"/>
</dbReference>
<proteinExistence type="inferred from homology"/>
<dbReference type="Gene3D" id="2.160.20.10">
    <property type="entry name" value="Single-stranded right-handed beta-helix, Pectin lyase-like"/>
    <property type="match status" value="1"/>
</dbReference>
<keyword evidence="3" id="KW-0964">Secreted</keyword>
<dbReference type="AlphaFoldDB" id="A0AB34L5R4"/>
<evidence type="ECO:0000256" key="4">
    <source>
        <dbReference type="ARBA" id="ARBA00022723"/>
    </source>
</evidence>
<dbReference type="InterPro" id="IPR011050">
    <property type="entry name" value="Pectin_lyase_fold/virulence"/>
</dbReference>
<keyword evidence="5 9" id="KW-0732">Signal</keyword>
<evidence type="ECO:0000256" key="6">
    <source>
        <dbReference type="ARBA" id="ARBA00022837"/>
    </source>
</evidence>
<evidence type="ECO:0000259" key="10">
    <source>
        <dbReference type="Pfam" id="PF07602"/>
    </source>
</evidence>
<dbReference type="GO" id="GO:0005576">
    <property type="term" value="C:extracellular region"/>
    <property type="evidence" value="ECO:0007669"/>
    <property type="project" value="UniProtKB-SubCell"/>
</dbReference>
<protein>
    <recommendedName>
        <fullName evidence="14">Right handed beta helix domain-containing protein</fullName>
    </recommendedName>
</protein>
<keyword evidence="7" id="KW-0456">Lyase</keyword>
<name>A0AB34L5R4_PARDI</name>
<reference evidence="12 13" key="1">
    <citation type="submission" date="2014-04" db="EMBL/GenBank/DDBJ databases">
        <authorList>
            <person name="Sears C."/>
            <person name="Carroll K."/>
            <person name="Sack B.R."/>
            <person name="Qadri F."/>
            <person name="Myers L.L."/>
            <person name="Chung G.-T."/>
            <person name="Escheverria P."/>
            <person name="Fraser C.M."/>
            <person name="Sadzewicz L."/>
            <person name="Shefchek K.A."/>
            <person name="Tallon L."/>
            <person name="Das S.P."/>
            <person name="Daugherty S."/>
            <person name="Mongodin E.F."/>
        </authorList>
    </citation>
    <scope>NUCLEOTIDE SEQUENCE [LARGE SCALE GENOMIC DNA]</scope>
    <source>
        <strain evidence="12 13">3776 D15 i</strain>
    </source>
</reference>
<dbReference type="InterPro" id="IPR039448">
    <property type="entry name" value="Beta_helix"/>
</dbReference>
<dbReference type="Pfam" id="PF07602">
    <property type="entry name" value="DUF1565"/>
    <property type="match status" value="1"/>
</dbReference>
<dbReference type="Pfam" id="PF13229">
    <property type="entry name" value="Beta_helix"/>
    <property type="match status" value="1"/>
</dbReference>
<evidence type="ECO:0000259" key="11">
    <source>
        <dbReference type="Pfam" id="PF13229"/>
    </source>
</evidence>
<organism evidence="12 13">
    <name type="scientific">Parabacteroides distasonis str. 3776 D15 i</name>
    <dbReference type="NCBI Taxonomy" id="1339342"/>
    <lineage>
        <taxon>Bacteria</taxon>
        <taxon>Pseudomonadati</taxon>
        <taxon>Bacteroidota</taxon>
        <taxon>Bacteroidia</taxon>
        <taxon>Bacteroidales</taxon>
        <taxon>Tannerellaceae</taxon>
        <taxon>Parabacteroides</taxon>
    </lineage>
</organism>
<feature type="domain" description="Right handed beta helix" evidence="11">
    <location>
        <begin position="123"/>
        <end position="335"/>
    </location>
</feature>
<dbReference type="PANTHER" id="PTHR40088:SF1">
    <property type="entry name" value="PECTATE LYASE PEL9"/>
    <property type="match status" value="1"/>
</dbReference>
<dbReference type="InterPro" id="IPR012334">
    <property type="entry name" value="Pectin_lyas_fold"/>
</dbReference>
<gene>
    <name evidence="12" type="ORF">M091_1759</name>
</gene>
<comment type="cofactor">
    <cofactor evidence="1">
        <name>Ca(2+)</name>
        <dbReference type="ChEBI" id="CHEBI:29108"/>
    </cofactor>
</comment>
<dbReference type="EMBL" id="JNHK01000092">
    <property type="protein sequence ID" value="KDS35850.1"/>
    <property type="molecule type" value="Genomic_DNA"/>
</dbReference>
<feature type="domain" description="DUF1565" evidence="10">
    <location>
        <begin position="31"/>
        <end position="69"/>
    </location>
</feature>
<comment type="caution">
    <text evidence="12">The sequence shown here is derived from an EMBL/GenBank/DDBJ whole genome shotgun (WGS) entry which is preliminary data.</text>
</comment>
<evidence type="ECO:0000256" key="3">
    <source>
        <dbReference type="ARBA" id="ARBA00022525"/>
    </source>
</evidence>
<evidence type="ECO:0000256" key="9">
    <source>
        <dbReference type="SAM" id="SignalP"/>
    </source>
</evidence>
<keyword evidence="6" id="KW-0106">Calcium</keyword>
<dbReference type="Proteomes" id="UP000027850">
    <property type="component" value="Unassembled WGS sequence"/>
</dbReference>
<evidence type="ECO:0000256" key="8">
    <source>
        <dbReference type="ARBA" id="ARBA00038263"/>
    </source>
</evidence>
<evidence type="ECO:0000313" key="12">
    <source>
        <dbReference type="EMBL" id="KDS35850.1"/>
    </source>
</evidence>
<sequence>MCRCKILWIGMSLLFMVAGSVNARSYYVSTEGNDKQAGTLEAPFQTIHKACSLAQAGDTVVLRGGVYKVTEPVRPVHSGRSDAWIVYQSMPGEEAIIDGSLLKTVKQDKMEVPFSSKEEGVVQIEYVAYVKWIGITVRNSYAAGFLLCGGDHHTFCASRDSPTHHIILEGCVSNRSYNSGIGLWYADSIRVTRCRVTAANDLDYRTEGVRRPGEAPHEAISVCGSRYFEIDHNVVHDCFKEGIDCKEVSRYGKVHHNTVQRLPRQAYYVDAWFGLLEDIELYENVAIDCFWGFAISVEGENSELRNIRFHHNVIANMQASGFLFGMWGGNHLRSNIHIYNNTFYRCGSPHVYCGGVGSIDILSQNFKDVFIYRNICDKGWDYEFGFNEKAGTIPNSLKEKNFVAKENLVESVKNRQSRPGQFNAVLVEYLPEGNHLGNVLYRDEKNYDLTPEKVPKVKDERVQWKYAPSDWYGAIKPIEQY</sequence>
<accession>A0AB34L5R4</accession>
<dbReference type="SUPFAM" id="SSF51126">
    <property type="entry name" value="Pectin lyase-like"/>
    <property type="match status" value="1"/>
</dbReference>
<keyword evidence="4" id="KW-0479">Metal-binding</keyword>
<dbReference type="RefSeq" id="WP_080707641.1">
    <property type="nucleotide sequence ID" value="NZ_JNHK01000092.1"/>
</dbReference>
<comment type="similarity">
    <text evidence="8">Belongs to the polysaccharide lyase 9 family.</text>
</comment>
<evidence type="ECO:0000256" key="7">
    <source>
        <dbReference type="ARBA" id="ARBA00023239"/>
    </source>
</evidence>
<dbReference type="GO" id="GO:0016837">
    <property type="term" value="F:carbon-oxygen lyase activity, acting on polysaccharides"/>
    <property type="evidence" value="ECO:0007669"/>
    <property type="project" value="TreeGrafter"/>
</dbReference>